<name>A0A6V7WYH7_MELEN</name>
<reference evidence="1 2" key="1">
    <citation type="submission" date="2020-08" db="EMBL/GenBank/DDBJ databases">
        <authorList>
            <person name="Koutsovoulos G."/>
            <person name="Danchin GJ E."/>
        </authorList>
    </citation>
    <scope>NUCLEOTIDE SEQUENCE [LARGE SCALE GENOMIC DNA]</scope>
</reference>
<evidence type="ECO:0000313" key="2">
    <source>
        <dbReference type="Proteomes" id="UP000580250"/>
    </source>
</evidence>
<gene>
    <name evidence="1" type="ORF">MENT_LOCUS44880</name>
</gene>
<dbReference type="EMBL" id="CAJEWN010000916">
    <property type="protein sequence ID" value="CAD2192013.1"/>
    <property type="molecule type" value="Genomic_DNA"/>
</dbReference>
<comment type="caution">
    <text evidence="1">The sequence shown here is derived from an EMBL/GenBank/DDBJ whole genome shotgun (WGS) entry which is preliminary data.</text>
</comment>
<proteinExistence type="predicted"/>
<protein>
    <submittedName>
        <fullName evidence="1">Uncharacterized protein</fullName>
    </submittedName>
</protein>
<accession>A0A6V7WYH7</accession>
<dbReference type="Proteomes" id="UP000580250">
    <property type="component" value="Unassembled WGS sequence"/>
</dbReference>
<dbReference type="AlphaFoldDB" id="A0A6V7WYH7"/>
<organism evidence="1 2">
    <name type="scientific">Meloidogyne enterolobii</name>
    <name type="common">Root-knot nematode worm</name>
    <name type="synonym">Meloidogyne mayaguensis</name>
    <dbReference type="NCBI Taxonomy" id="390850"/>
    <lineage>
        <taxon>Eukaryota</taxon>
        <taxon>Metazoa</taxon>
        <taxon>Ecdysozoa</taxon>
        <taxon>Nematoda</taxon>
        <taxon>Chromadorea</taxon>
        <taxon>Rhabditida</taxon>
        <taxon>Tylenchina</taxon>
        <taxon>Tylenchomorpha</taxon>
        <taxon>Tylenchoidea</taxon>
        <taxon>Meloidogynidae</taxon>
        <taxon>Meloidogyninae</taxon>
        <taxon>Meloidogyne</taxon>
    </lineage>
</organism>
<evidence type="ECO:0000313" key="1">
    <source>
        <dbReference type="EMBL" id="CAD2192013.1"/>
    </source>
</evidence>
<sequence>MEWEWRDGSAGGGMGVGGECESGRKWKGVIEGSDGGGFFKIDWEREIDF</sequence>